<sequence length="107" mass="12274">MAVGESTTEDGLREENMSLTIRYTYADMTSRNRNNGTEIAFQNLNDVRIETESFRELTQYYQPEPSEVVDYIINQYDAKSLAAAIHLSGRGEVVAKILNELYFRRVA</sequence>
<gene>
    <name evidence="1" type="ORF">I3679_012275</name>
</gene>
<evidence type="ECO:0000313" key="1">
    <source>
        <dbReference type="EMBL" id="MEY2344534.1"/>
    </source>
</evidence>
<reference evidence="1" key="1">
    <citation type="submission" date="2021-05" db="EMBL/GenBank/DDBJ databases">
        <title>First report of NDM-5 and VEB-6 producing Proteus mirabilis isolated from blood of a sepsis patient in Kolkata, India.</title>
        <authorList>
            <person name="Halder G."/>
            <person name="Chaudhuri B."/>
            <person name="Dutta S."/>
        </authorList>
    </citation>
    <scope>NUCLEOTIDE SEQUENCE [LARGE SCALE GENOMIC DNA]</scope>
    <source>
        <strain evidence="1">7049</strain>
    </source>
</reference>
<protein>
    <submittedName>
        <fullName evidence="1">Uncharacterized protein</fullName>
    </submittedName>
</protein>
<comment type="caution">
    <text evidence="1">The sequence shown here is derived from an EMBL/GenBank/DDBJ whole genome shotgun (WGS) entry which is preliminary data.</text>
</comment>
<dbReference type="AlphaFoldDB" id="A0ABD5M0X9"/>
<name>A0ABD5M0X9_PROMI</name>
<proteinExistence type="predicted"/>
<dbReference type="EMBL" id="JADQCH020000001">
    <property type="protein sequence ID" value="MEY2344534.1"/>
    <property type="molecule type" value="Genomic_DNA"/>
</dbReference>
<organism evidence="1">
    <name type="scientific">Proteus mirabilis</name>
    <dbReference type="NCBI Taxonomy" id="584"/>
    <lineage>
        <taxon>Bacteria</taxon>
        <taxon>Pseudomonadati</taxon>
        <taxon>Pseudomonadota</taxon>
        <taxon>Gammaproteobacteria</taxon>
        <taxon>Enterobacterales</taxon>
        <taxon>Morganellaceae</taxon>
        <taxon>Proteus</taxon>
    </lineage>
</organism>
<accession>A0ABD5M0X9</accession>